<gene>
    <name evidence="3" type="ORF">HQQ74_02945</name>
</gene>
<keyword evidence="1" id="KW-1133">Transmembrane helix</keyword>
<dbReference type="InterPro" id="IPR003675">
    <property type="entry name" value="Rce1/LyrA-like_dom"/>
</dbReference>
<evidence type="ECO:0000256" key="1">
    <source>
        <dbReference type="SAM" id="Phobius"/>
    </source>
</evidence>
<dbReference type="GO" id="GO:0008237">
    <property type="term" value="F:metallopeptidase activity"/>
    <property type="evidence" value="ECO:0007669"/>
    <property type="project" value="UniProtKB-KW"/>
</dbReference>
<organism evidence="3 4">
    <name type="scientific">Methanoculleus bourgensis</name>
    <dbReference type="NCBI Taxonomy" id="83986"/>
    <lineage>
        <taxon>Archaea</taxon>
        <taxon>Methanobacteriati</taxon>
        <taxon>Methanobacteriota</taxon>
        <taxon>Stenosarchaea group</taxon>
        <taxon>Methanomicrobia</taxon>
        <taxon>Methanomicrobiales</taxon>
        <taxon>Methanomicrobiaceae</taxon>
        <taxon>Methanoculleus</taxon>
    </lineage>
</organism>
<feature type="transmembrane region" description="Helical" evidence="1">
    <location>
        <begin position="279"/>
        <end position="302"/>
    </location>
</feature>
<keyword evidence="1" id="KW-0812">Transmembrane</keyword>
<feature type="transmembrane region" description="Helical" evidence="1">
    <location>
        <begin position="36"/>
        <end position="57"/>
    </location>
</feature>
<dbReference type="AlphaFoldDB" id="A0A8T7H4T8"/>
<evidence type="ECO:0000259" key="2">
    <source>
        <dbReference type="Pfam" id="PF02517"/>
    </source>
</evidence>
<evidence type="ECO:0000313" key="4">
    <source>
        <dbReference type="Proteomes" id="UP000737555"/>
    </source>
</evidence>
<keyword evidence="3" id="KW-0482">Metalloprotease</keyword>
<feature type="transmembrane region" description="Helical" evidence="1">
    <location>
        <begin position="242"/>
        <end position="259"/>
    </location>
</feature>
<feature type="non-terminal residue" evidence="3">
    <location>
        <position position="376"/>
    </location>
</feature>
<name>A0A8T7H4T8_9EURY</name>
<feature type="transmembrane region" description="Helical" evidence="1">
    <location>
        <begin position="155"/>
        <end position="181"/>
    </location>
</feature>
<dbReference type="GO" id="GO:0004175">
    <property type="term" value="F:endopeptidase activity"/>
    <property type="evidence" value="ECO:0007669"/>
    <property type="project" value="UniProtKB-ARBA"/>
</dbReference>
<keyword evidence="3" id="KW-0645">Protease</keyword>
<sequence>MPLDFCRRHAPELMLVFFGLIFALVVFAPLEGEVESFLTAALDVALFVILAMLAYLAEDRHRAFRWAAAIWLLVLIGGLAAVTAGFGVMSILPAEAIEDEFNPDSVDLDAAAEVALLLLGILGAAFASLVGFSRRFRVRLARYLPFDPDSFVHRVALVTILALTLIPPVPLLVTGVPPYLSPQFIDLLTDSGDLFADTVRLNAYGLFWTLIASFLIAGACVRRTLPEALERLGLVRPTGREVVLAVAVAVALVGAFHFIDPALAALVGYLGLPVTDTEAVNLLFAGSLTLPGIIVASIAAGFGEEVSIRGLLQPRFGILLPALLFASLHAYQYSWDGLISVFLAGIVFAYIRRYSNTTTSAITHTVYDLVLFALLM</sequence>
<reference evidence="3" key="1">
    <citation type="submission" date="2020-05" db="EMBL/GenBank/DDBJ databases">
        <title>The first insight into the ecology of ammonia-tolerant syntrophic propionate oxidizing bacteria.</title>
        <authorList>
            <person name="Singh A."/>
            <person name="Schnurer A."/>
            <person name="Westerholm M."/>
        </authorList>
    </citation>
    <scope>NUCLEOTIDE SEQUENCE</scope>
    <source>
        <strain evidence="3">MAG54</strain>
    </source>
</reference>
<feature type="transmembrane region" description="Helical" evidence="1">
    <location>
        <begin position="314"/>
        <end position="331"/>
    </location>
</feature>
<keyword evidence="3" id="KW-0378">Hydrolase</keyword>
<feature type="domain" description="CAAX prenyl protease 2/Lysostaphin resistance protein A-like" evidence="2">
    <location>
        <begin position="289"/>
        <end position="370"/>
    </location>
</feature>
<feature type="transmembrane region" description="Helical" evidence="1">
    <location>
        <begin position="12"/>
        <end position="30"/>
    </location>
</feature>
<dbReference type="Pfam" id="PF02517">
    <property type="entry name" value="Rce1-like"/>
    <property type="match status" value="1"/>
</dbReference>
<accession>A0A8T7H4T8</accession>
<comment type="caution">
    <text evidence="3">The sequence shown here is derived from an EMBL/GenBank/DDBJ whole genome shotgun (WGS) entry which is preliminary data.</text>
</comment>
<dbReference type="EMBL" id="JABMJE010000024">
    <property type="protein sequence ID" value="NQS77669.1"/>
    <property type="molecule type" value="Genomic_DNA"/>
</dbReference>
<protein>
    <submittedName>
        <fullName evidence="3">CPBP family intramembrane metalloprotease</fullName>
    </submittedName>
</protein>
<feature type="transmembrane region" description="Helical" evidence="1">
    <location>
        <begin position="114"/>
        <end position="134"/>
    </location>
</feature>
<proteinExistence type="predicted"/>
<keyword evidence="1" id="KW-0472">Membrane</keyword>
<feature type="transmembrane region" description="Helical" evidence="1">
    <location>
        <begin position="337"/>
        <end position="354"/>
    </location>
</feature>
<evidence type="ECO:0000313" key="3">
    <source>
        <dbReference type="EMBL" id="NQS77669.1"/>
    </source>
</evidence>
<feature type="transmembrane region" description="Helical" evidence="1">
    <location>
        <begin position="201"/>
        <end position="221"/>
    </location>
</feature>
<dbReference type="Proteomes" id="UP000737555">
    <property type="component" value="Unassembled WGS sequence"/>
</dbReference>
<feature type="transmembrane region" description="Helical" evidence="1">
    <location>
        <begin position="69"/>
        <end position="94"/>
    </location>
</feature>
<dbReference type="GO" id="GO:0080120">
    <property type="term" value="P:CAAX-box protein maturation"/>
    <property type="evidence" value="ECO:0007669"/>
    <property type="project" value="UniProtKB-ARBA"/>
</dbReference>